<dbReference type="InterPro" id="IPR052559">
    <property type="entry name" value="V-haloperoxidase"/>
</dbReference>
<evidence type="ECO:0000259" key="1">
    <source>
        <dbReference type="Pfam" id="PF01569"/>
    </source>
</evidence>
<gene>
    <name evidence="2" type="ORF">SAMN05192573_109196</name>
</gene>
<dbReference type="Pfam" id="PF01569">
    <property type="entry name" value="PAP2"/>
    <property type="match status" value="1"/>
</dbReference>
<feature type="domain" description="Phosphatidic acid phosphatase type 2/haloperoxidase" evidence="1">
    <location>
        <begin position="315"/>
        <end position="423"/>
    </location>
</feature>
<dbReference type="CDD" id="cd03398">
    <property type="entry name" value="PAP2_haloperoxidase"/>
    <property type="match status" value="1"/>
</dbReference>
<dbReference type="PROSITE" id="PS51257">
    <property type="entry name" value="PROKAR_LIPOPROTEIN"/>
    <property type="match status" value="1"/>
</dbReference>
<reference evidence="3" key="1">
    <citation type="submission" date="2016-10" db="EMBL/GenBank/DDBJ databases">
        <authorList>
            <person name="Varghese N."/>
            <person name="Submissions S."/>
        </authorList>
    </citation>
    <scope>NUCLEOTIDE SEQUENCE [LARGE SCALE GENOMIC DNA]</scope>
    <source>
        <strain evidence="3">Gh-67</strain>
    </source>
</reference>
<dbReference type="InterPro" id="IPR000326">
    <property type="entry name" value="PAP2/HPO"/>
</dbReference>
<dbReference type="PANTHER" id="PTHR34599:SF2">
    <property type="entry name" value="TRAF-TYPE DOMAIN-CONTAINING PROTEIN"/>
    <property type="match status" value="1"/>
</dbReference>
<sequence>MNRFLLWLSGIIILLSSCQKADYQRITDNPELYRITEKKLNDIILENNFPPVIASRNYAYANIAAYEVISAQDPKKFRSLAGQIRHLTATPKPAPGVEIDYPFASLLAFCYVGNAVTFPEGSMDEYVDALKKEAKDGGMPSDVFEHSVNYSDVVAKHIMKWSKTDHYAQTRSANKYTVTKKEGRWVPTPPMYSQALEPHWGEIRPLILDSASQVAPPPPPLFDMKDINSQFYKDVLDVKSVGTNLTKEQKHIADFWDDNAFKLNVVGHATFGTKKFSPGGHWMNIAGIASETCKADFSSTVCAYAETSIALFDAFINCWYFKYKYNLVRPETVITKYLDPDWKTYIQTPSFPEYVSGHAVISAAAAEILTNQFGDNFAYRDTSETEFGIAPRSFRSFREAAMEAGISRVYGGIHFKNSCIVGTEEGKQVGQLVLNRLLMKIKLHEK</sequence>
<evidence type="ECO:0000313" key="3">
    <source>
        <dbReference type="Proteomes" id="UP000199705"/>
    </source>
</evidence>
<dbReference type="Gene3D" id="1.10.606.20">
    <property type="match status" value="1"/>
</dbReference>
<dbReference type="Proteomes" id="UP000199705">
    <property type="component" value="Unassembled WGS sequence"/>
</dbReference>
<dbReference type="EMBL" id="FNCG01000009">
    <property type="protein sequence ID" value="SDH43152.1"/>
    <property type="molecule type" value="Genomic_DNA"/>
</dbReference>
<protein>
    <submittedName>
        <fullName evidence="2">PAP2 superfamily protein</fullName>
    </submittedName>
</protein>
<keyword evidence="3" id="KW-1185">Reference proteome</keyword>
<dbReference type="PANTHER" id="PTHR34599">
    <property type="entry name" value="PEROXIDASE-RELATED"/>
    <property type="match status" value="1"/>
</dbReference>
<proteinExistence type="predicted"/>
<accession>A0A1G8CCI4</accession>
<dbReference type="SUPFAM" id="SSF48317">
    <property type="entry name" value="Acid phosphatase/Vanadium-dependent haloperoxidase"/>
    <property type="match status" value="1"/>
</dbReference>
<dbReference type="AlphaFoldDB" id="A0A1G8CCI4"/>
<dbReference type="STRING" id="551996.SAMN05192573_109196"/>
<evidence type="ECO:0000313" key="2">
    <source>
        <dbReference type="EMBL" id="SDH43152.1"/>
    </source>
</evidence>
<organism evidence="2 3">
    <name type="scientific">Mucilaginibacter gossypii</name>
    <dbReference type="NCBI Taxonomy" id="551996"/>
    <lineage>
        <taxon>Bacteria</taxon>
        <taxon>Pseudomonadati</taxon>
        <taxon>Bacteroidota</taxon>
        <taxon>Sphingobacteriia</taxon>
        <taxon>Sphingobacteriales</taxon>
        <taxon>Sphingobacteriaceae</taxon>
        <taxon>Mucilaginibacter</taxon>
    </lineage>
</organism>
<name>A0A1G8CCI4_9SPHI</name>
<dbReference type="InterPro" id="IPR036938">
    <property type="entry name" value="PAP2/HPO_sf"/>
</dbReference>